<dbReference type="AlphaFoldDB" id="A0A5C5BC39"/>
<reference evidence="1 2" key="1">
    <citation type="submission" date="2019-06" db="EMBL/GenBank/DDBJ databases">
        <title>Draft genome sequence of Miniimonas arenae KCTC 19750T isolated from sea sand.</title>
        <authorList>
            <person name="Park S.-J."/>
        </authorList>
    </citation>
    <scope>NUCLEOTIDE SEQUENCE [LARGE SCALE GENOMIC DNA]</scope>
    <source>
        <strain evidence="1 2">KCTC 19750</strain>
    </source>
</reference>
<accession>A0A5C5BC39</accession>
<organism evidence="1 2">
    <name type="scientific">Miniimonas arenae</name>
    <dbReference type="NCBI Taxonomy" id="676201"/>
    <lineage>
        <taxon>Bacteria</taxon>
        <taxon>Bacillati</taxon>
        <taxon>Actinomycetota</taxon>
        <taxon>Actinomycetes</taxon>
        <taxon>Micrococcales</taxon>
        <taxon>Beutenbergiaceae</taxon>
        <taxon>Miniimonas</taxon>
    </lineage>
</organism>
<sequence length="201" mass="21003">MPDTMIDASVPSSVPPLDADLRGIADRTASEARTFLDTVTEVSAGTAPDAAFPLLLLALADLSAAGAILGAIVDVVPAERFEPDDGPDPDVDPLREALANVLDGVDEYVEVADPVLDVEPSSASVSADIALVAAALGHGLAHYDAGHVSEALWWWQYSYLQDWGDRAASALRVVVALLAHLRLDVPDDVAAEAEYDALHGA</sequence>
<dbReference type="InterPro" id="IPR032025">
    <property type="entry name" value="DUF5063"/>
</dbReference>
<dbReference type="Proteomes" id="UP000313849">
    <property type="component" value="Unassembled WGS sequence"/>
</dbReference>
<keyword evidence="2" id="KW-1185">Reference proteome</keyword>
<evidence type="ECO:0000313" key="1">
    <source>
        <dbReference type="EMBL" id="TNU73456.1"/>
    </source>
</evidence>
<proteinExistence type="predicted"/>
<protein>
    <submittedName>
        <fullName evidence="1">DUF5063 domain-containing protein</fullName>
    </submittedName>
</protein>
<comment type="caution">
    <text evidence="1">The sequence shown here is derived from an EMBL/GenBank/DDBJ whole genome shotgun (WGS) entry which is preliminary data.</text>
</comment>
<dbReference type="Gene3D" id="1.20.120.1550">
    <property type="entry name" value="Protein of unknown function DUF5063"/>
    <property type="match status" value="1"/>
</dbReference>
<gene>
    <name evidence="1" type="ORF">FH969_11295</name>
</gene>
<dbReference type="EMBL" id="VENP01000045">
    <property type="protein sequence ID" value="TNU73456.1"/>
    <property type="molecule type" value="Genomic_DNA"/>
</dbReference>
<dbReference type="InterPro" id="IPR038312">
    <property type="entry name" value="DUF5063_sf"/>
</dbReference>
<evidence type="ECO:0000313" key="2">
    <source>
        <dbReference type="Proteomes" id="UP000313849"/>
    </source>
</evidence>
<name>A0A5C5BC39_9MICO</name>
<dbReference type="RefSeq" id="WP_139987305.1">
    <property type="nucleotide sequence ID" value="NZ_VENP01000045.1"/>
</dbReference>
<dbReference type="OrthoDB" id="3524665at2"/>
<dbReference type="Pfam" id="PF16702">
    <property type="entry name" value="DUF5063"/>
    <property type="match status" value="1"/>
</dbReference>